<feature type="compositionally biased region" description="Basic and acidic residues" evidence="8">
    <location>
        <begin position="61"/>
        <end position="74"/>
    </location>
</feature>
<evidence type="ECO:0000256" key="2">
    <source>
        <dbReference type="ARBA" id="ARBA00004604"/>
    </source>
</evidence>
<keyword evidence="6" id="KW-0508">mRNA splicing</keyword>
<keyword evidence="5" id="KW-0507">mRNA processing</keyword>
<dbReference type="Pfam" id="PF10500">
    <property type="entry name" value="SR-25"/>
    <property type="match status" value="1"/>
</dbReference>
<comment type="similarity">
    <text evidence="3">Belongs to the ARL6IP4 family.</text>
</comment>
<dbReference type="Proteomes" id="UP001448207">
    <property type="component" value="Unassembled WGS sequence"/>
</dbReference>
<proteinExistence type="inferred from homology"/>
<organism evidence="9 10">
    <name type="scientific">Phycomyces blakesleeanus</name>
    <dbReference type="NCBI Taxonomy" id="4837"/>
    <lineage>
        <taxon>Eukaryota</taxon>
        <taxon>Fungi</taxon>
        <taxon>Fungi incertae sedis</taxon>
        <taxon>Mucoromycota</taxon>
        <taxon>Mucoromycotina</taxon>
        <taxon>Mucoromycetes</taxon>
        <taxon>Mucorales</taxon>
        <taxon>Phycomycetaceae</taxon>
        <taxon>Phycomyces</taxon>
    </lineage>
</organism>
<evidence type="ECO:0000256" key="5">
    <source>
        <dbReference type="ARBA" id="ARBA00022664"/>
    </source>
</evidence>
<dbReference type="InterPro" id="IPR019532">
    <property type="entry name" value="Nucl_RNA-splicing_assoc_SR-25"/>
</dbReference>
<protein>
    <recommendedName>
        <fullName evidence="4">ADP-ribosylation factor-like protein 6-interacting protein 4</fullName>
    </recommendedName>
</protein>
<evidence type="ECO:0000256" key="8">
    <source>
        <dbReference type="SAM" id="MobiDB-lite"/>
    </source>
</evidence>
<comment type="subcellular location">
    <subcellularLocation>
        <location evidence="1">Nucleus speckle</location>
    </subcellularLocation>
    <subcellularLocation>
        <location evidence="2">Nucleus</location>
        <location evidence="2">Nucleolus</location>
    </subcellularLocation>
</comment>
<evidence type="ECO:0000256" key="3">
    <source>
        <dbReference type="ARBA" id="ARBA00006852"/>
    </source>
</evidence>
<evidence type="ECO:0000256" key="7">
    <source>
        <dbReference type="ARBA" id="ARBA00023242"/>
    </source>
</evidence>
<comment type="caution">
    <text evidence="9">The sequence shown here is derived from an EMBL/GenBank/DDBJ whole genome shotgun (WGS) entry which is preliminary data.</text>
</comment>
<evidence type="ECO:0000313" key="9">
    <source>
        <dbReference type="EMBL" id="KAL0096097.1"/>
    </source>
</evidence>
<feature type="region of interest" description="Disordered" evidence="8">
    <location>
        <begin position="1"/>
        <end position="112"/>
    </location>
</feature>
<evidence type="ECO:0000256" key="4">
    <source>
        <dbReference type="ARBA" id="ARBA00017993"/>
    </source>
</evidence>
<accession>A0ABR3BDX5</accession>
<reference evidence="9 10" key="1">
    <citation type="submission" date="2024-04" db="EMBL/GenBank/DDBJ databases">
        <title>Symmetric and asymmetric DNA N6-adenine methylation regulates different biological responses in Mucorales.</title>
        <authorList>
            <consortium name="Lawrence Berkeley National Laboratory"/>
            <person name="Lax C."/>
            <person name="Mondo S.J."/>
            <person name="Osorio-Concepcion M."/>
            <person name="Muszewska A."/>
            <person name="Corrochano-Luque M."/>
            <person name="Gutierrez G."/>
            <person name="Riley R."/>
            <person name="Lipzen A."/>
            <person name="Guo J."/>
            <person name="Hundley H."/>
            <person name="Amirebrahimi M."/>
            <person name="Ng V."/>
            <person name="Lorenzo-Gutierrez D."/>
            <person name="Binder U."/>
            <person name="Yang J."/>
            <person name="Song Y."/>
            <person name="Canovas D."/>
            <person name="Navarro E."/>
            <person name="Freitag M."/>
            <person name="Gabaldon T."/>
            <person name="Grigoriev I.V."/>
            <person name="Corrochano L.M."/>
            <person name="Nicolas F.E."/>
            <person name="Garre V."/>
        </authorList>
    </citation>
    <scope>NUCLEOTIDE SEQUENCE [LARGE SCALE GENOMIC DNA]</scope>
    <source>
        <strain evidence="9 10">L51</strain>
    </source>
</reference>
<evidence type="ECO:0000256" key="1">
    <source>
        <dbReference type="ARBA" id="ARBA00004324"/>
    </source>
</evidence>
<name>A0ABR3BDX5_PHYBL</name>
<evidence type="ECO:0000313" key="10">
    <source>
        <dbReference type="Proteomes" id="UP001448207"/>
    </source>
</evidence>
<sequence length="183" mass="21222">MGSSSTSHHRSRSPTRKQRRRHSHGDEYRHSHKHKHRRNKSRSRSRSRSRSPTRRSQKVAPDNEKTKPEAEKIDVIAQLRELAQKHNNTASNNNNKKSRRKSGDGHSHLSRRTPMVPKTKEVYEKERSVINREYDPQTGRMRLVRATGEILESIVSRDQQYQINKAATIGDGIAYQAQIAKKC</sequence>
<evidence type="ECO:0000256" key="6">
    <source>
        <dbReference type="ARBA" id="ARBA00023187"/>
    </source>
</evidence>
<keyword evidence="10" id="KW-1185">Reference proteome</keyword>
<gene>
    <name evidence="9" type="ORF">J3Q64DRAFT_1706151</name>
</gene>
<feature type="compositionally biased region" description="Basic residues" evidence="8">
    <location>
        <begin position="30"/>
        <end position="57"/>
    </location>
</feature>
<dbReference type="EMBL" id="JBCLYO010000001">
    <property type="protein sequence ID" value="KAL0096097.1"/>
    <property type="molecule type" value="Genomic_DNA"/>
</dbReference>
<keyword evidence="7" id="KW-0539">Nucleus</keyword>
<feature type="compositionally biased region" description="Basic residues" evidence="8">
    <location>
        <begin position="7"/>
        <end position="23"/>
    </location>
</feature>